<dbReference type="KEGG" id="pob:LPB03_00785"/>
<dbReference type="AlphaFoldDB" id="A0A1B8U175"/>
<organism evidence="1 2">
    <name type="scientific">Polaribacter vadi</name>
    <dbReference type="NCBI Taxonomy" id="1774273"/>
    <lineage>
        <taxon>Bacteria</taxon>
        <taxon>Pseudomonadati</taxon>
        <taxon>Bacteroidota</taxon>
        <taxon>Flavobacteriia</taxon>
        <taxon>Flavobacteriales</taxon>
        <taxon>Flavobacteriaceae</taxon>
    </lineage>
</organism>
<dbReference type="STRING" id="1774273.LPB03_00785"/>
<proteinExistence type="predicted"/>
<protein>
    <submittedName>
        <fullName evidence="1">Uncharacterized protein</fullName>
    </submittedName>
</protein>
<dbReference type="EMBL" id="LSFM01000018">
    <property type="protein sequence ID" value="OBY65592.1"/>
    <property type="molecule type" value="Genomic_DNA"/>
</dbReference>
<reference evidence="2" key="1">
    <citation type="submission" date="2016-02" db="EMBL/GenBank/DDBJ databases">
        <authorList>
            <person name="Shin S.-K."/>
            <person name="Yi H."/>
            <person name="Kim E."/>
        </authorList>
    </citation>
    <scope>NUCLEOTIDE SEQUENCE [LARGE SCALE GENOMIC DNA]</scope>
    <source>
        <strain evidence="2">LPB0003</strain>
    </source>
</reference>
<comment type="caution">
    <text evidence="1">The sequence shown here is derived from an EMBL/GenBank/DDBJ whole genome shotgun (WGS) entry which is preliminary data.</text>
</comment>
<evidence type="ECO:0000313" key="2">
    <source>
        <dbReference type="Proteomes" id="UP000092584"/>
    </source>
</evidence>
<sequence length="76" mass="8733">MNHEHAVCNSKTVKHIHEKDVDCELHLLKQSTSFLAENNFEILINTIITKNNSIAYNYLKNHTQLSFSLRGPPQSI</sequence>
<name>A0A1B8U175_9FLAO</name>
<keyword evidence="2" id="KW-1185">Reference proteome</keyword>
<evidence type="ECO:0000313" key="1">
    <source>
        <dbReference type="EMBL" id="OBY65592.1"/>
    </source>
</evidence>
<dbReference type="Proteomes" id="UP000092584">
    <property type="component" value="Unassembled WGS sequence"/>
</dbReference>
<accession>A0A1B8U175</accession>
<dbReference type="RefSeq" id="WP_065318370.1">
    <property type="nucleotide sequence ID" value="NZ_LSFM01000018.1"/>
</dbReference>
<gene>
    <name evidence="1" type="ORF">LPB3_04325</name>
</gene>